<keyword evidence="2" id="KW-1185">Reference proteome</keyword>
<dbReference type="EMBL" id="JAANYQ010000001">
    <property type="protein sequence ID" value="KAF4126647.1"/>
    <property type="molecule type" value="Genomic_DNA"/>
</dbReference>
<dbReference type="OrthoDB" id="5036969at2759"/>
<dbReference type="AlphaFoldDB" id="A0A9P5D4Z7"/>
<reference evidence="1" key="1">
    <citation type="submission" date="2020-03" db="EMBL/GenBank/DDBJ databases">
        <title>Site-based positive gene gene selection in Geosmithia morbida across the United States reveals a broad range of putative effectors and factors for local host and environmental adapation.</title>
        <authorList>
            <person name="Onufrak A."/>
            <person name="Murdoch R.W."/>
            <person name="Gazis R."/>
            <person name="Huff M."/>
            <person name="Staton M."/>
            <person name="Klingeman W."/>
            <person name="Hadziabdic D."/>
        </authorList>
    </citation>
    <scope>NUCLEOTIDE SEQUENCE</scope>
    <source>
        <strain evidence="1">1262</strain>
    </source>
</reference>
<accession>A0A9P5D4Z7</accession>
<evidence type="ECO:0000313" key="2">
    <source>
        <dbReference type="Proteomes" id="UP000749293"/>
    </source>
</evidence>
<evidence type="ECO:0000313" key="1">
    <source>
        <dbReference type="EMBL" id="KAF4126647.1"/>
    </source>
</evidence>
<protein>
    <submittedName>
        <fullName evidence="1">Uncharacterized protein</fullName>
    </submittedName>
</protein>
<name>A0A9P5D4Z7_9HYPO</name>
<organism evidence="1 2">
    <name type="scientific">Geosmithia morbida</name>
    <dbReference type="NCBI Taxonomy" id="1094350"/>
    <lineage>
        <taxon>Eukaryota</taxon>
        <taxon>Fungi</taxon>
        <taxon>Dikarya</taxon>
        <taxon>Ascomycota</taxon>
        <taxon>Pezizomycotina</taxon>
        <taxon>Sordariomycetes</taxon>
        <taxon>Hypocreomycetidae</taxon>
        <taxon>Hypocreales</taxon>
        <taxon>Bionectriaceae</taxon>
        <taxon>Geosmithia</taxon>
    </lineage>
</organism>
<dbReference type="RefSeq" id="XP_035325299.1">
    <property type="nucleotide sequence ID" value="XM_035462369.1"/>
</dbReference>
<dbReference type="GeneID" id="55966613"/>
<proteinExistence type="predicted"/>
<gene>
    <name evidence="1" type="ORF">GMORB2_0383</name>
</gene>
<comment type="caution">
    <text evidence="1">The sequence shown here is derived from an EMBL/GenBank/DDBJ whole genome shotgun (WGS) entry which is preliminary data.</text>
</comment>
<sequence>MAVACAHMFNVIKSDNTLVQWVCHLCRSGPHWAIFECAYCKLQLCRACTHSS</sequence>
<dbReference type="Proteomes" id="UP000749293">
    <property type="component" value="Unassembled WGS sequence"/>
</dbReference>